<evidence type="ECO:0000313" key="1">
    <source>
        <dbReference type="EMBL" id="RGK37124.1"/>
    </source>
</evidence>
<name>A0A3E4LIQ7_9FIRM</name>
<sequence>MLEKNLKVYWKGFDVGKCRCTSDLDEFYLEFQTNSVKKNIIYSTIENSTFISFYSNQNGIIKQSEMTIEKNKISFSGSNEAIIYKGNLIPYEMIIYKLFPQVFNTHYVKVLFIEEKNIGYIPIKTYGKNILCLPNATIVFDENGILEKYLGHMNNLTIK</sequence>
<proteinExistence type="predicted"/>
<dbReference type="AlphaFoldDB" id="A0A3E4LIQ7"/>
<dbReference type="EMBL" id="QSQN01000046">
    <property type="protein sequence ID" value="RGK37124.1"/>
    <property type="molecule type" value="Genomic_DNA"/>
</dbReference>
<accession>A0A3E4LIQ7</accession>
<comment type="caution">
    <text evidence="1">The sequence shown here is derived from an EMBL/GenBank/DDBJ whole genome shotgun (WGS) entry which is preliminary data.</text>
</comment>
<protein>
    <submittedName>
        <fullName evidence="1">Uncharacterized protein</fullName>
    </submittedName>
</protein>
<evidence type="ECO:0000313" key="2">
    <source>
        <dbReference type="Proteomes" id="UP000260793"/>
    </source>
</evidence>
<dbReference type="Proteomes" id="UP000260793">
    <property type="component" value="Unassembled WGS sequence"/>
</dbReference>
<dbReference type="RefSeq" id="WP_092072977.1">
    <property type="nucleotide sequence ID" value="NZ_QSQN01000046.1"/>
</dbReference>
<organism evidence="1 2">
    <name type="scientific">[Ruminococcus] lactaris</name>
    <dbReference type="NCBI Taxonomy" id="46228"/>
    <lineage>
        <taxon>Bacteria</taxon>
        <taxon>Bacillati</taxon>
        <taxon>Bacillota</taxon>
        <taxon>Clostridia</taxon>
        <taxon>Lachnospirales</taxon>
        <taxon>Lachnospiraceae</taxon>
        <taxon>Mediterraneibacter</taxon>
    </lineage>
</organism>
<reference evidence="1 2" key="1">
    <citation type="submission" date="2018-08" db="EMBL/GenBank/DDBJ databases">
        <title>A genome reference for cultivated species of the human gut microbiota.</title>
        <authorList>
            <person name="Zou Y."/>
            <person name="Xue W."/>
            <person name="Luo G."/>
        </authorList>
    </citation>
    <scope>NUCLEOTIDE SEQUENCE [LARGE SCALE GENOMIC DNA]</scope>
    <source>
        <strain evidence="1 2">TF11-7</strain>
    </source>
</reference>
<gene>
    <name evidence="1" type="ORF">DXD17_13135</name>
</gene>